<dbReference type="SUPFAM" id="SSF159275">
    <property type="entry name" value="PA1994-like"/>
    <property type="match status" value="1"/>
</dbReference>
<sequence>MLTWTSDDQHRLETVRVVLTDRGLRASGHIVSAAMEAFGVAYTLLVDPEGRSRRLTVQSDSGTGERTLTLSRVPGGQWVADSGSGPRTLTQVEPALDIDLVASAFTNSLAIRRLGLHRNIGQANLTVASVGGADPEVTAVQHMYRTVSADSNGAVILYTGPMGERELTVDADGFVLHFPGLSDRLR</sequence>
<protein>
    <recommendedName>
        <fullName evidence="3">Glycolipid-binding</fullName>
    </recommendedName>
</protein>
<dbReference type="EMBL" id="LT629710">
    <property type="protein sequence ID" value="SDO80897.1"/>
    <property type="molecule type" value="Genomic_DNA"/>
</dbReference>
<name>A0A1H0MKJ7_9ACTN</name>
<reference evidence="1 2" key="1">
    <citation type="submission" date="2016-10" db="EMBL/GenBank/DDBJ databases">
        <authorList>
            <person name="de Groot N.N."/>
        </authorList>
    </citation>
    <scope>NUCLEOTIDE SEQUENCE [LARGE SCALE GENOMIC DNA]</scope>
    <source>
        <strain evidence="2">P4-7,KCTC 19426,CECT 7604</strain>
    </source>
</reference>
<organism evidence="1 2">
    <name type="scientific">Nakamurella panacisegetis</name>
    <dbReference type="NCBI Taxonomy" id="1090615"/>
    <lineage>
        <taxon>Bacteria</taxon>
        <taxon>Bacillati</taxon>
        <taxon>Actinomycetota</taxon>
        <taxon>Actinomycetes</taxon>
        <taxon>Nakamurellales</taxon>
        <taxon>Nakamurellaceae</taxon>
        <taxon>Nakamurella</taxon>
    </lineage>
</organism>
<accession>A0A1H0MKJ7</accession>
<dbReference type="Proteomes" id="UP000198741">
    <property type="component" value="Chromosome I"/>
</dbReference>
<evidence type="ECO:0008006" key="3">
    <source>
        <dbReference type="Google" id="ProtNLM"/>
    </source>
</evidence>
<dbReference type="STRING" id="1090615.SAMN04515671_2040"/>
<keyword evidence="2" id="KW-1185">Reference proteome</keyword>
<dbReference type="Pfam" id="PF06475">
    <property type="entry name" value="Glycolipid_bind"/>
    <property type="match status" value="1"/>
</dbReference>
<gene>
    <name evidence="1" type="ORF">SAMN04515671_2040</name>
</gene>
<dbReference type="AlphaFoldDB" id="A0A1H0MKJ7"/>
<dbReference type="InterPro" id="IPR009467">
    <property type="entry name" value="Glycolipid-bd_prot_put"/>
</dbReference>
<proteinExistence type="predicted"/>
<evidence type="ECO:0000313" key="2">
    <source>
        <dbReference type="Proteomes" id="UP000198741"/>
    </source>
</evidence>
<evidence type="ECO:0000313" key="1">
    <source>
        <dbReference type="EMBL" id="SDO80897.1"/>
    </source>
</evidence>